<dbReference type="EnsemblBacteria" id="AAL94227">
    <property type="protein sequence ID" value="AAL94227"/>
    <property type="gene ID" value="FN0014"/>
</dbReference>
<evidence type="ECO:0000256" key="1">
    <source>
        <dbReference type="SAM" id="Phobius"/>
    </source>
</evidence>
<evidence type="ECO:0000313" key="2">
    <source>
        <dbReference type="EMBL" id="AAL94227.1"/>
    </source>
</evidence>
<dbReference type="eggNOG" id="COG1811">
    <property type="taxonomic scope" value="Bacteria"/>
</dbReference>
<organism evidence="2">
    <name type="scientific">Fusobacterium nucleatum subsp. nucleatum (strain ATCC 25586 / DSM 15643 / BCRC 10681 / CIP 101130 / JCM 8532 / KCTC 2640 / LMG 13131 / VPI 4355)</name>
    <dbReference type="NCBI Taxonomy" id="190304"/>
    <lineage>
        <taxon>Bacteria</taxon>
        <taxon>Fusobacteriati</taxon>
        <taxon>Fusobacteriota</taxon>
        <taxon>Fusobacteriia</taxon>
        <taxon>Fusobacteriales</taxon>
        <taxon>Fusobacteriaceae</taxon>
        <taxon>Fusobacterium</taxon>
    </lineage>
</organism>
<dbReference type="Pfam" id="PF04474">
    <property type="entry name" value="DUF554"/>
    <property type="match status" value="1"/>
</dbReference>
<dbReference type="EMBL" id="AE009951">
    <property type="protein sequence ID" value="AAL94227.1"/>
    <property type="molecule type" value="Genomic_DNA"/>
</dbReference>
<dbReference type="InterPro" id="IPR007563">
    <property type="entry name" value="DUF554"/>
</dbReference>
<dbReference type="PANTHER" id="PTHR36111">
    <property type="entry name" value="INNER MEMBRANE PROTEIN-RELATED"/>
    <property type="match status" value="1"/>
</dbReference>
<keyword evidence="1" id="KW-0472">Membrane</keyword>
<dbReference type="AlphaFoldDB" id="Q8RH95"/>
<dbReference type="STRING" id="190304.FN0014"/>
<dbReference type="KEGG" id="fnu:FN0014"/>
<dbReference type="InParanoid" id="Q8RH95"/>
<dbReference type="PANTHER" id="PTHR36111:SF2">
    <property type="entry name" value="INNER MEMBRANE PROTEIN"/>
    <property type="match status" value="1"/>
</dbReference>
<keyword evidence="1" id="KW-0812">Transmembrane</keyword>
<accession>Q8RH95</accession>
<name>Q8RH95_FUSNN</name>
<sequence>MSILGSINSGLTNDNTILNIKAILDGVISIVLTSIYGVGVIFSAVSELFIKEYSIFLQAKLKII</sequence>
<proteinExistence type="predicted"/>
<dbReference type="HOGENOM" id="CLU_2861287_0_0_0"/>
<feature type="transmembrane region" description="Helical" evidence="1">
    <location>
        <begin position="27"/>
        <end position="50"/>
    </location>
</feature>
<keyword evidence="1" id="KW-1133">Transmembrane helix</keyword>
<dbReference type="PaxDb" id="190304-FN0014"/>
<protein>
    <submittedName>
        <fullName evidence="2">Transporter</fullName>
    </submittedName>
</protein>
<reference evidence="2" key="1">
    <citation type="journal article" date="2002" name="J. Bacteriol.">
        <title>Genome sequence and analysis of the oral bacterium Fusobacterium nucleatum strain ATCC 25586.</title>
        <authorList>
            <person name="Kapatral V."/>
            <person name="Anderson I."/>
            <person name="Ivanova N."/>
            <person name="Reznik G."/>
            <person name="Los T."/>
            <person name="Lykidis A."/>
            <person name="Bhattacharyya A."/>
            <person name="Bartman A."/>
            <person name="Gardner W."/>
            <person name="Grechkin G."/>
            <person name="Zhu L."/>
            <person name="Vasieva O."/>
            <person name="Chu L."/>
            <person name="Kogan Y."/>
            <person name="Chaga O."/>
            <person name="Goltsman E."/>
            <person name="Bernal A."/>
            <person name="Larsen N."/>
            <person name="D'Souza M."/>
            <person name="Walunas T."/>
            <person name="Pusch G."/>
            <person name="Haselkorn R."/>
            <person name="Fonstein M."/>
            <person name="Kyrpides N."/>
            <person name="Overbeek R."/>
        </authorList>
    </citation>
    <scope>NUCLEOTIDE SEQUENCE [LARGE SCALE GENOMIC DNA]</scope>
    <source>
        <strain evidence="2">ATCC 25586</strain>
    </source>
</reference>
<gene>
    <name evidence="2" type="ordered locus">FN0014</name>
</gene>